<dbReference type="GO" id="GO:0016192">
    <property type="term" value="P:vesicle-mediated transport"/>
    <property type="evidence" value="ECO:0007669"/>
    <property type="project" value="InterPro"/>
</dbReference>
<sequence>MNESQYAGLTGTLFKLFDVDTVDVIDRLKLAMNPLNSREYITSTLEGSAGSVLGTKWPDLHGPVWVFYTTLLVLFIATTSGWLFHNADISYYLSRSGDLLPGSFAMALFQFGAPALLWTGIQFMNLSPQLTLAQTLSLFGYANAVWIPIVIISSIIPHVSSNQVVNLSVGWAVAVIGTIWSSVFVVRNIKRALQLAVEGTNGGQLKASFSLGFAVLIQFVVGALVQTTVHDTVSS</sequence>
<feature type="transmembrane region" description="Helical" evidence="6">
    <location>
        <begin position="104"/>
        <end position="126"/>
    </location>
</feature>
<evidence type="ECO:0000256" key="5">
    <source>
        <dbReference type="ARBA" id="ARBA00023136"/>
    </source>
</evidence>
<dbReference type="AlphaFoldDB" id="A0A2T0FPX6"/>
<keyword evidence="9" id="KW-1185">Reference proteome</keyword>
<name>A0A2T0FPX6_9ASCO</name>
<protein>
    <recommendedName>
        <fullName evidence="6">Protein YIP</fullName>
    </recommendedName>
</protein>
<dbReference type="RefSeq" id="XP_024666989.1">
    <property type="nucleotide sequence ID" value="XM_024811221.1"/>
</dbReference>
<evidence type="ECO:0000256" key="4">
    <source>
        <dbReference type="ARBA" id="ARBA00022989"/>
    </source>
</evidence>
<organism evidence="8 9">
    <name type="scientific">Wickerhamiella sorbophila</name>
    <dbReference type="NCBI Taxonomy" id="45607"/>
    <lineage>
        <taxon>Eukaryota</taxon>
        <taxon>Fungi</taxon>
        <taxon>Dikarya</taxon>
        <taxon>Ascomycota</taxon>
        <taxon>Saccharomycotina</taxon>
        <taxon>Dipodascomycetes</taxon>
        <taxon>Dipodascales</taxon>
        <taxon>Trichomonascaceae</taxon>
        <taxon>Wickerhamiella</taxon>
    </lineage>
</organism>
<dbReference type="GO" id="GO:0031267">
    <property type="term" value="F:small GTPase binding"/>
    <property type="evidence" value="ECO:0007669"/>
    <property type="project" value="InterPro"/>
</dbReference>
<feature type="domain" description="Yip1" evidence="7">
    <location>
        <begin position="57"/>
        <end position="196"/>
    </location>
</feature>
<dbReference type="OrthoDB" id="10256463at2759"/>
<dbReference type="PANTHER" id="PTHR12822">
    <property type="entry name" value="PROTEIN YIPF"/>
    <property type="match status" value="1"/>
</dbReference>
<reference evidence="8 9" key="1">
    <citation type="submission" date="2017-04" db="EMBL/GenBank/DDBJ databases">
        <title>Genome sequencing of [Candida] sorbophila.</title>
        <authorList>
            <person name="Ahn J.O."/>
        </authorList>
    </citation>
    <scope>NUCLEOTIDE SEQUENCE [LARGE SCALE GENOMIC DNA]</scope>
    <source>
        <strain evidence="8 9">DS02</strain>
    </source>
</reference>
<dbReference type="Pfam" id="PF04893">
    <property type="entry name" value="Yip1"/>
    <property type="match status" value="1"/>
</dbReference>
<feature type="transmembrane region" description="Helical" evidence="6">
    <location>
        <begin position="138"/>
        <end position="156"/>
    </location>
</feature>
<dbReference type="GeneID" id="36518412"/>
<dbReference type="Proteomes" id="UP000238350">
    <property type="component" value="Unassembled WGS sequence"/>
</dbReference>
<keyword evidence="3 6" id="KW-0812">Transmembrane</keyword>
<keyword evidence="4 6" id="KW-1133">Transmembrane helix</keyword>
<feature type="transmembrane region" description="Helical" evidence="6">
    <location>
        <begin position="207"/>
        <end position="225"/>
    </location>
</feature>
<comment type="caution">
    <text evidence="8">The sequence shown here is derived from an EMBL/GenBank/DDBJ whole genome shotgun (WGS) entry which is preliminary data.</text>
</comment>
<evidence type="ECO:0000259" key="7">
    <source>
        <dbReference type="Pfam" id="PF04893"/>
    </source>
</evidence>
<comment type="similarity">
    <text evidence="2 6">Belongs to the YIP1 family.</text>
</comment>
<gene>
    <name evidence="8" type="ORF">B9G98_04664</name>
</gene>
<dbReference type="STRING" id="45607.A0A2T0FPX6"/>
<evidence type="ECO:0000256" key="3">
    <source>
        <dbReference type="ARBA" id="ARBA00022692"/>
    </source>
</evidence>
<evidence type="ECO:0000313" key="9">
    <source>
        <dbReference type="Proteomes" id="UP000238350"/>
    </source>
</evidence>
<dbReference type="GO" id="GO:0000139">
    <property type="term" value="C:Golgi membrane"/>
    <property type="evidence" value="ECO:0007669"/>
    <property type="project" value="UniProtKB-SubCell"/>
</dbReference>
<evidence type="ECO:0000256" key="2">
    <source>
        <dbReference type="ARBA" id="ARBA00010596"/>
    </source>
</evidence>
<keyword evidence="5 6" id="KW-0472">Membrane</keyword>
<evidence type="ECO:0000256" key="1">
    <source>
        <dbReference type="ARBA" id="ARBA00004141"/>
    </source>
</evidence>
<feature type="transmembrane region" description="Helical" evidence="6">
    <location>
        <begin position="168"/>
        <end position="186"/>
    </location>
</feature>
<proteinExistence type="inferred from homology"/>
<dbReference type="PANTHER" id="PTHR12822:SF2">
    <property type="entry name" value="PROTEIN YIPF"/>
    <property type="match status" value="1"/>
</dbReference>
<dbReference type="InterPro" id="IPR006977">
    <property type="entry name" value="Yip1_dom"/>
</dbReference>
<evidence type="ECO:0000256" key="6">
    <source>
        <dbReference type="RuleBase" id="RU361264"/>
    </source>
</evidence>
<feature type="transmembrane region" description="Helical" evidence="6">
    <location>
        <begin position="65"/>
        <end position="84"/>
    </location>
</feature>
<dbReference type="EMBL" id="NDIQ01000022">
    <property type="protein sequence ID" value="PRT57044.1"/>
    <property type="molecule type" value="Genomic_DNA"/>
</dbReference>
<dbReference type="InterPro" id="IPR039765">
    <property type="entry name" value="Yip5/YIPF1/YIPF2"/>
</dbReference>
<comment type="subcellular location">
    <subcellularLocation>
        <location evidence="6">Golgi apparatus membrane</location>
        <topology evidence="6">Multi-pass membrane protein</topology>
    </subcellularLocation>
    <subcellularLocation>
        <location evidence="1">Membrane</location>
        <topology evidence="1">Multi-pass membrane protein</topology>
    </subcellularLocation>
</comment>
<accession>A0A2T0FPX6</accession>
<evidence type="ECO:0000313" key="8">
    <source>
        <dbReference type="EMBL" id="PRT57044.1"/>
    </source>
</evidence>